<sequence length="79" mass="8835">MSEERAVDRATEVFVSRRNVIRTRISQDLPVDDTKMQVKLALDVLVAVTALVGMRNRRPWAFYAVGTFTAAAVVAVAWK</sequence>
<evidence type="ECO:0000256" key="1">
    <source>
        <dbReference type="SAM" id="Phobius"/>
    </source>
</evidence>
<gene>
    <name evidence="2" type="ordered locus">Sfla_4604</name>
</gene>
<organism evidence="2 3">
    <name type="scientific">Streptomyces pratensis (strain ATCC 33331 / IAF-45CD)</name>
    <dbReference type="NCBI Taxonomy" id="591167"/>
    <lineage>
        <taxon>Bacteria</taxon>
        <taxon>Bacillati</taxon>
        <taxon>Actinomycetota</taxon>
        <taxon>Actinomycetes</taxon>
        <taxon>Kitasatosporales</taxon>
        <taxon>Streptomycetaceae</taxon>
        <taxon>Streptomyces</taxon>
    </lineage>
</organism>
<dbReference type="AlphaFoldDB" id="A0A8D3WP79"/>
<evidence type="ECO:0000313" key="2">
    <source>
        <dbReference type="EMBL" id="ADW06006.1"/>
    </source>
</evidence>
<keyword evidence="1" id="KW-1133">Transmembrane helix</keyword>
<evidence type="ECO:0000313" key="3">
    <source>
        <dbReference type="Proteomes" id="UP000002066"/>
    </source>
</evidence>
<name>A0A8D3WP79_STRFA</name>
<protein>
    <submittedName>
        <fullName evidence="2">Uncharacterized protein</fullName>
    </submittedName>
</protein>
<dbReference type="EMBL" id="CP002475">
    <property type="protein sequence ID" value="ADW06006.1"/>
    <property type="molecule type" value="Genomic_DNA"/>
</dbReference>
<reference evidence="2 3" key="1">
    <citation type="submission" date="2011-01" db="EMBL/GenBank/DDBJ databases">
        <title>Complete sequence of chromosome of Streptomyces flavogriseus ATCC 33331.</title>
        <authorList>
            <consortium name="US DOE Joint Genome Institute"/>
            <person name="Lucas S."/>
            <person name="Copeland A."/>
            <person name="Lapidus A."/>
            <person name="Cheng J.-F."/>
            <person name="Goodwin L."/>
            <person name="Pitluck S."/>
            <person name="Davenport K."/>
            <person name="Detter J.C."/>
            <person name="Han C."/>
            <person name="Tapia R."/>
            <person name="Land M."/>
            <person name="Hauser L."/>
            <person name="Kyrpides N."/>
            <person name="Ivanova N."/>
            <person name="Ovchinnikova G."/>
            <person name="Pagani I."/>
            <person name="Brumm P."/>
            <person name="Mead D."/>
            <person name="Woyke T."/>
        </authorList>
    </citation>
    <scope>NUCLEOTIDE SEQUENCE [LARGE SCALE GENOMIC DNA]</scope>
    <source>
        <strain evidence="3">ATCC 33331 / IAF-45CD</strain>
    </source>
</reference>
<dbReference type="KEGG" id="sfa:Sfla_4604"/>
<accession>A0A8D3WP79</accession>
<keyword evidence="1" id="KW-0472">Membrane</keyword>
<dbReference type="Proteomes" id="UP000002066">
    <property type="component" value="Chromosome"/>
</dbReference>
<keyword evidence="1" id="KW-0812">Transmembrane</keyword>
<feature type="transmembrane region" description="Helical" evidence="1">
    <location>
        <begin position="60"/>
        <end position="78"/>
    </location>
</feature>
<proteinExistence type="predicted"/>